<accession>A0ABC8RSB6</accession>
<feature type="transmembrane region" description="Helical" evidence="4">
    <location>
        <begin position="266"/>
        <end position="283"/>
    </location>
</feature>
<dbReference type="InterPro" id="IPR005540">
    <property type="entry name" value="KNOX1"/>
</dbReference>
<reference evidence="6 7" key="1">
    <citation type="submission" date="2024-02" db="EMBL/GenBank/DDBJ databases">
        <authorList>
            <person name="Vignale AGUSTIN F."/>
            <person name="Sosa J E."/>
            <person name="Modenutti C."/>
        </authorList>
    </citation>
    <scope>NUCLEOTIDE SEQUENCE [LARGE SCALE GENOMIC DNA]</scope>
</reference>
<keyword evidence="4" id="KW-0812">Transmembrane</keyword>
<evidence type="ECO:0000256" key="4">
    <source>
        <dbReference type="SAM" id="Phobius"/>
    </source>
</evidence>
<proteinExistence type="predicted"/>
<gene>
    <name evidence="6" type="ORF">ILEXP_LOCUS14307</name>
</gene>
<dbReference type="SMART" id="SM01255">
    <property type="entry name" value="KNOX1"/>
    <property type="match status" value="1"/>
</dbReference>
<feature type="domain" description="KNOX1" evidence="5">
    <location>
        <begin position="179"/>
        <end position="223"/>
    </location>
</feature>
<dbReference type="Pfam" id="PF03790">
    <property type="entry name" value="KNOX1"/>
    <property type="match status" value="1"/>
</dbReference>
<keyword evidence="4" id="KW-1133">Transmembrane helix</keyword>
<feature type="transmembrane region" description="Helical" evidence="4">
    <location>
        <begin position="242"/>
        <end position="259"/>
    </location>
</feature>
<evidence type="ECO:0000256" key="3">
    <source>
        <dbReference type="SAM" id="MobiDB-lite"/>
    </source>
</evidence>
<dbReference type="AlphaFoldDB" id="A0ABC8RSB6"/>
<evidence type="ECO:0000313" key="7">
    <source>
        <dbReference type="Proteomes" id="UP001642360"/>
    </source>
</evidence>
<feature type="compositionally biased region" description="Low complexity" evidence="3">
    <location>
        <begin position="139"/>
        <end position="160"/>
    </location>
</feature>
<comment type="caution">
    <text evidence="6">The sequence shown here is derived from an EMBL/GenBank/DDBJ whole genome shotgun (WGS) entry which is preliminary data.</text>
</comment>
<name>A0ABC8RSB6_9AQUA</name>
<dbReference type="GO" id="GO:0005634">
    <property type="term" value="C:nucleus"/>
    <property type="evidence" value="ECO:0007669"/>
    <property type="project" value="UniProtKB-SubCell"/>
</dbReference>
<evidence type="ECO:0000256" key="1">
    <source>
        <dbReference type="ARBA" id="ARBA00004123"/>
    </source>
</evidence>
<feature type="region of interest" description="Disordered" evidence="3">
    <location>
        <begin position="132"/>
        <end position="168"/>
    </location>
</feature>
<dbReference type="EMBL" id="CAUOFW020001580">
    <property type="protein sequence ID" value="CAK9146460.1"/>
    <property type="molecule type" value="Genomic_DNA"/>
</dbReference>
<feature type="region of interest" description="Disordered" evidence="3">
    <location>
        <begin position="83"/>
        <end position="102"/>
    </location>
</feature>
<protein>
    <recommendedName>
        <fullName evidence="5">KNOX1 domain-containing protein</fullName>
    </recommendedName>
</protein>
<evidence type="ECO:0000259" key="5">
    <source>
        <dbReference type="SMART" id="SM01255"/>
    </source>
</evidence>
<comment type="subcellular location">
    <subcellularLocation>
        <location evidence="1">Nucleus</location>
    </subcellularLocation>
</comment>
<feature type="region of interest" description="Disordered" evidence="3">
    <location>
        <begin position="38"/>
        <end position="62"/>
    </location>
</feature>
<organism evidence="6 7">
    <name type="scientific">Ilex paraguariensis</name>
    <name type="common">yerba mate</name>
    <dbReference type="NCBI Taxonomy" id="185542"/>
    <lineage>
        <taxon>Eukaryota</taxon>
        <taxon>Viridiplantae</taxon>
        <taxon>Streptophyta</taxon>
        <taxon>Embryophyta</taxon>
        <taxon>Tracheophyta</taxon>
        <taxon>Spermatophyta</taxon>
        <taxon>Magnoliopsida</taxon>
        <taxon>eudicotyledons</taxon>
        <taxon>Gunneridae</taxon>
        <taxon>Pentapetalae</taxon>
        <taxon>asterids</taxon>
        <taxon>campanulids</taxon>
        <taxon>Aquifoliales</taxon>
        <taxon>Aquifoliaceae</taxon>
        <taxon>Ilex</taxon>
    </lineage>
</organism>
<keyword evidence="4" id="KW-0472">Membrane</keyword>
<keyword evidence="2" id="KW-0539">Nucleus</keyword>
<dbReference type="Proteomes" id="UP001642360">
    <property type="component" value="Unassembled WGS sequence"/>
</dbReference>
<evidence type="ECO:0000256" key="2">
    <source>
        <dbReference type="ARBA" id="ARBA00023242"/>
    </source>
</evidence>
<evidence type="ECO:0000313" key="6">
    <source>
        <dbReference type="EMBL" id="CAK9146460.1"/>
    </source>
</evidence>
<sequence>MAYPNHLSQEMASLQHYSDQHLTTENTSVLRNVLPQHLGQTSPDAAGKPPDQHNHQQPAQVGVGPTWLNSAILRQQSQYGEGNFLNLHTNSDPRTSQTPNQWHSRPILQRNISDVRDDVQVSNDSMIAAAISHESDDLNNNNENNRNIESNRGGELNDSEVGGGGGSGGADGVVNWQNARCKAEILVHPLYEQLLSAHVACLRIATPVDQLPRIDAQLAQSQHVVAKYSALGHGNLGDDKELDQFMVSVLCSVFVFLICLNFKFSFEFLVLCGLLLLIWGIVWG</sequence>
<keyword evidence="7" id="KW-1185">Reference proteome</keyword>